<dbReference type="Proteomes" id="UP001141806">
    <property type="component" value="Unassembled WGS sequence"/>
</dbReference>
<sequence>MNIQEGHKTYCLELLLVSSVRQKKILEQRRERGDEDEEIAELGLFPAAKRKGKRRFRNCRGISTRVGSAFFQWQRERGNEDEEVAEEASLFAPALGWCLRFRGFALDFKKRGENKKTLILLKSHRSQIPSAGTCGCLYDLRRLLCTPAVIRPQFLRPLPPQMKMRMEAKFPLHV</sequence>
<comment type="caution">
    <text evidence="1">The sequence shown here is derived from an EMBL/GenBank/DDBJ whole genome shotgun (WGS) entry which is preliminary data.</text>
</comment>
<gene>
    <name evidence="1" type="ORF">NE237_007249</name>
</gene>
<name>A0A9Q0KP33_9MAGN</name>
<dbReference type="AlphaFoldDB" id="A0A9Q0KP33"/>
<organism evidence="1 2">
    <name type="scientific">Protea cynaroides</name>
    <dbReference type="NCBI Taxonomy" id="273540"/>
    <lineage>
        <taxon>Eukaryota</taxon>
        <taxon>Viridiplantae</taxon>
        <taxon>Streptophyta</taxon>
        <taxon>Embryophyta</taxon>
        <taxon>Tracheophyta</taxon>
        <taxon>Spermatophyta</taxon>
        <taxon>Magnoliopsida</taxon>
        <taxon>Proteales</taxon>
        <taxon>Proteaceae</taxon>
        <taxon>Protea</taxon>
    </lineage>
</organism>
<proteinExistence type="predicted"/>
<reference evidence="1" key="1">
    <citation type="journal article" date="2023" name="Plant J.">
        <title>The genome of the king protea, Protea cynaroides.</title>
        <authorList>
            <person name="Chang J."/>
            <person name="Duong T.A."/>
            <person name="Schoeman C."/>
            <person name="Ma X."/>
            <person name="Roodt D."/>
            <person name="Barker N."/>
            <person name="Li Z."/>
            <person name="Van de Peer Y."/>
            <person name="Mizrachi E."/>
        </authorList>
    </citation>
    <scope>NUCLEOTIDE SEQUENCE</scope>
    <source>
        <tissue evidence="1">Young leaves</tissue>
    </source>
</reference>
<evidence type="ECO:0000313" key="2">
    <source>
        <dbReference type="Proteomes" id="UP001141806"/>
    </source>
</evidence>
<keyword evidence="2" id="KW-1185">Reference proteome</keyword>
<evidence type="ECO:0000313" key="1">
    <source>
        <dbReference type="EMBL" id="KAJ4974075.1"/>
    </source>
</evidence>
<protein>
    <submittedName>
        <fullName evidence="1">Uncharacterized protein</fullName>
    </submittedName>
</protein>
<dbReference type="EMBL" id="JAMYWD010000004">
    <property type="protein sequence ID" value="KAJ4974075.1"/>
    <property type="molecule type" value="Genomic_DNA"/>
</dbReference>
<accession>A0A9Q0KP33</accession>